<keyword evidence="1" id="KW-0238">DNA-binding</keyword>
<dbReference type="GO" id="GO:0003677">
    <property type="term" value="F:DNA binding"/>
    <property type="evidence" value="ECO:0007669"/>
    <property type="project" value="UniProtKB-KW"/>
</dbReference>
<dbReference type="OrthoDB" id="9812495at2"/>
<dbReference type="RefSeq" id="WP_101694408.1">
    <property type="nucleotide sequence ID" value="NZ_JAAITX010000001.1"/>
</dbReference>
<evidence type="ECO:0000313" key="5">
    <source>
        <dbReference type="Proteomes" id="UP000528555"/>
    </source>
</evidence>
<dbReference type="Proteomes" id="UP000701680">
    <property type="component" value="Unassembled WGS sequence"/>
</dbReference>
<evidence type="ECO:0000313" key="6">
    <source>
        <dbReference type="Proteomes" id="UP000701680"/>
    </source>
</evidence>
<dbReference type="SMART" id="SM00530">
    <property type="entry name" value="HTH_XRE"/>
    <property type="match status" value="1"/>
</dbReference>
<dbReference type="CDD" id="cd00093">
    <property type="entry name" value="HTH_XRE"/>
    <property type="match status" value="1"/>
</dbReference>
<proteinExistence type="predicted"/>
<feature type="domain" description="HTH cro/C1-type" evidence="2">
    <location>
        <begin position="7"/>
        <end position="61"/>
    </location>
</feature>
<sequence>MKIQEIIRQKRLEKGLTQEQLAERLGVTAPAVNKWEKGVSYPEITLLPVLARLLGTDLNTLLSFREDLTREEVEEIVGEIRRRSEQMSFEEAYAYGMEKVTEFPNSYSLLLNVGVILEGVLLMEEDVKSKYARERKEIENLYQRALASPEEGIANQAKVMLISAYRERKEYEKAQELIDTLPDASFVDKTQVQISTWIAQKKYEDAGRLAEQQMTKIIGDVYGTLLTLMELAMKEGRIEDAKKIGEIYKKTAMQFEMWEYGWYVGDIQLYSSLEDWDKFLETLELMLLSLKKEWSLSGSVVFHYTDVDRSSKKEEGKEMGPMLRDMILNGIYSDQETAFLKDDPRFLEMLERVGK</sequence>
<dbReference type="Proteomes" id="UP000528555">
    <property type="component" value="Unassembled WGS sequence"/>
</dbReference>
<dbReference type="PROSITE" id="PS50943">
    <property type="entry name" value="HTH_CROC1"/>
    <property type="match status" value="1"/>
</dbReference>
<dbReference type="PANTHER" id="PTHR46558">
    <property type="entry name" value="TRACRIPTIONAL REGULATORY PROTEIN-RELATED-RELATED"/>
    <property type="match status" value="1"/>
</dbReference>
<dbReference type="Pfam" id="PF01381">
    <property type="entry name" value="HTH_3"/>
    <property type="match status" value="1"/>
</dbReference>
<dbReference type="EMBL" id="JAAITX010000001">
    <property type="protein sequence ID" value="NVH57233.1"/>
    <property type="molecule type" value="Genomic_DNA"/>
</dbReference>
<dbReference type="EMBL" id="JAAIUO010000001">
    <property type="protein sequence ID" value="NSK13638.1"/>
    <property type="molecule type" value="Genomic_DNA"/>
</dbReference>
<dbReference type="PANTHER" id="PTHR46558:SF11">
    <property type="entry name" value="HTH-TYPE TRANSCRIPTIONAL REGULATOR XRE"/>
    <property type="match status" value="1"/>
</dbReference>
<reference evidence="5 6" key="1">
    <citation type="journal article" date="2020" name="Cell Host Microbe">
        <title>Functional and Genomic Variation between Human-Derived Isolates of Lachnospiraceae Reveals Inter- and Intra-Species Diversity.</title>
        <authorList>
            <person name="Sorbara M.T."/>
            <person name="Littmann E.R."/>
            <person name="Fontana E."/>
            <person name="Moody T.U."/>
            <person name="Kohout C.E."/>
            <person name="Gjonbalaj M."/>
            <person name="Eaton V."/>
            <person name="Seok R."/>
            <person name="Leiner I.M."/>
            <person name="Pamer E.G."/>
        </authorList>
    </citation>
    <scope>NUCLEOTIDE SEQUENCE [LARGE SCALE GENOMIC DNA]</scope>
    <source>
        <strain evidence="4 5">MSK.17.11</strain>
        <strain evidence="3 6">MSK.17.38</strain>
    </source>
</reference>
<dbReference type="SUPFAM" id="SSF47413">
    <property type="entry name" value="lambda repressor-like DNA-binding domains"/>
    <property type="match status" value="1"/>
</dbReference>
<dbReference type="InterPro" id="IPR010982">
    <property type="entry name" value="Lambda_DNA-bd_dom_sf"/>
</dbReference>
<dbReference type="InterPro" id="IPR001387">
    <property type="entry name" value="Cro/C1-type_HTH"/>
</dbReference>
<reference evidence="4" key="2">
    <citation type="submission" date="2020-02" db="EMBL/GenBank/DDBJ databases">
        <authorList>
            <person name="Littmann E."/>
            <person name="Sorbara M."/>
        </authorList>
    </citation>
    <scope>NUCLEOTIDE SEQUENCE</scope>
    <source>
        <strain evidence="4">MSK.17.11</strain>
        <strain evidence="3">MSK.17.38</strain>
    </source>
</reference>
<gene>
    <name evidence="4" type="ORF">G5A66_00940</name>
    <name evidence="3" type="ORF">G5A75_01870</name>
</gene>
<evidence type="ECO:0000313" key="3">
    <source>
        <dbReference type="EMBL" id="NSK13638.1"/>
    </source>
</evidence>
<protein>
    <submittedName>
        <fullName evidence="4">Helix-turn-helix domain-containing protein</fullName>
    </submittedName>
</protein>
<dbReference type="AlphaFoldDB" id="A0A850HJR2"/>
<evidence type="ECO:0000259" key="2">
    <source>
        <dbReference type="PROSITE" id="PS50943"/>
    </source>
</evidence>
<evidence type="ECO:0000313" key="4">
    <source>
        <dbReference type="EMBL" id="NVH57233.1"/>
    </source>
</evidence>
<name>A0A850HJR2_9FIRM</name>
<organism evidence="4 5">
    <name type="scientific">Dorea phocaeensis</name>
    <dbReference type="NCBI Taxonomy" id="2040291"/>
    <lineage>
        <taxon>Bacteria</taxon>
        <taxon>Bacillati</taxon>
        <taxon>Bacillota</taxon>
        <taxon>Clostridia</taxon>
        <taxon>Lachnospirales</taxon>
        <taxon>Lachnospiraceae</taxon>
        <taxon>Dorea</taxon>
    </lineage>
</organism>
<dbReference type="Gene3D" id="1.10.260.40">
    <property type="entry name" value="lambda repressor-like DNA-binding domains"/>
    <property type="match status" value="1"/>
</dbReference>
<evidence type="ECO:0000256" key="1">
    <source>
        <dbReference type="ARBA" id="ARBA00023125"/>
    </source>
</evidence>
<comment type="caution">
    <text evidence="4">The sequence shown here is derived from an EMBL/GenBank/DDBJ whole genome shotgun (WGS) entry which is preliminary data.</text>
</comment>
<accession>A0A850HJR2</accession>
<keyword evidence="5" id="KW-1185">Reference proteome</keyword>